<organism evidence="5 6">
    <name type="scientific">Yinghuangia soli</name>
    <dbReference type="NCBI Taxonomy" id="2908204"/>
    <lineage>
        <taxon>Bacteria</taxon>
        <taxon>Bacillati</taxon>
        <taxon>Actinomycetota</taxon>
        <taxon>Actinomycetes</taxon>
        <taxon>Kitasatosporales</taxon>
        <taxon>Streptomycetaceae</taxon>
        <taxon>Yinghuangia</taxon>
    </lineage>
</organism>
<dbReference type="Gene3D" id="3.30.470.30">
    <property type="entry name" value="DNA ligase/mRNA capping enzyme"/>
    <property type="match status" value="1"/>
</dbReference>
<dbReference type="EMBL" id="JAKFHA010000002">
    <property type="protein sequence ID" value="MCF2526481.1"/>
    <property type="molecule type" value="Genomic_DNA"/>
</dbReference>
<accession>A0AA41PVI5</accession>
<evidence type="ECO:0000256" key="2">
    <source>
        <dbReference type="ARBA" id="ARBA00022598"/>
    </source>
</evidence>
<dbReference type="Pfam" id="PF01068">
    <property type="entry name" value="DNA_ligase_A_M"/>
    <property type="match status" value="1"/>
</dbReference>
<protein>
    <submittedName>
        <fullName evidence="5">DNA ligase</fullName>
    </submittedName>
</protein>
<comment type="caution">
    <text evidence="5">The sequence shown here is derived from an EMBL/GenBank/DDBJ whole genome shotgun (WGS) entry which is preliminary data.</text>
</comment>
<sequence length="281" mass="30322">MRPKAAREVPAADALPGGVQYSIKLDGFRAVAFARGSAPAVLQSRSERDLAPDFPDIARALAALPDGLVLDGELCAWHEGRFAFGQLVRSSRARARDEVAVAYVAFDLLAIPGHDVRDRPLRERWGLLQAALAGTGPPLQIVLATTDRAEALTWREALAPTGVEGLVAKGLDTAYRPKARPGWVKIRDTDTVDALVVAYTGTPRRPRALIAELADGTRALTAPQLDARQAREIAEAAAGRSRPPEDDPEHGPLHPVDPLPAEVLRDPGRTPYVRFVRLRGD</sequence>
<dbReference type="PANTHER" id="PTHR45674">
    <property type="entry name" value="DNA LIGASE 1/3 FAMILY MEMBER"/>
    <property type="match status" value="1"/>
</dbReference>
<comment type="similarity">
    <text evidence="1">Belongs to the ATP-dependent DNA ligase family.</text>
</comment>
<feature type="compositionally biased region" description="Basic and acidic residues" evidence="3">
    <location>
        <begin position="242"/>
        <end position="252"/>
    </location>
</feature>
<evidence type="ECO:0000256" key="1">
    <source>
        <dbReference type="ARBA" id="ARBA00007572"/>
    </source>
</evidence>
<evidence type="ECO:0000259" key="4">
    <source>
        <dbReference type="PROSITE" id="PS50160"/>
    </source>
</evidence>
<dbReference type="Proteomes" id="UP001165378">
    <property type="component" value="Unassembled WGS sequence"/>
</dbReference>
<dbReference type="AlphaFoldDB" id="A0AA41PVI5"/>
<dbReference type="PANTHER" id="PTHR45674:SF4">
    <property type="entry name" value="DNA LIGASE 1"/>
    <property type="match status" value="1"/>
</dbReference>
<proteinExistence type="inferred from homology"/>
<dbReference type="GO" id="GO:0006281">
    <property type="term" value="P:DNA repair"/>
    <property type="evidence" value="ECO:0007669"/>
    <property type="project" value="InterPro"/>
</dbReference>
<dbReference type="RefSeq" id="WP_235051068.1">
    <property type="nucleotide sequence ID" value="NZ_JAKFHA010000002.1"/>
</dbReference>
<dbReference type="GO" id="GO:0003910">
    <property type="term" value="F:DNA ligase (ATP) activity"/>
    <property type="evidence" value="ECO:0007669"/>
    <property type="project" value="InterPro"/>
</dbReference>
<feature type="domain" description="ATP-dependent DNA ligase family profile" evidence="4">
    <location>
        <begin position="94"/>
        <end position="205"/>
    </location>
</feature>
<reference evidence="5" key="1">
    <citation type="submission" date="2022-01" db="EMBL/GenBank/DDBJ databases">
        <title>Genome-Based Taxonomic Classification of the Phylum Actinobacteria.</title>
        <authorList>
            <person name="Gao Y."/>
        </authorList>
    </citation>
    <scope>NUCLEOTIDE SEQUENCE</scope>
    <source>
        <strain evidence="5">KLBMP 8922</strain>
    </source>
</reference>
<dbReference type="SUPFAM" id="SSF56091">
    <property type="entry name" value="DNA ligase/mRNA capping enzyme, catalytic domain"/>
    <property type="match status" value="1"/>
</dbReference>
<dbReference type="InterPro" id="IPR012310">
    <property type="entry name" value="DNA_ligase_ATP-dep_cent"/>
</dbReference>
<keyword evidence="6" id="KW-1185">Reference proteome</keyword>
<name>A0AA41PVI5_9ACTN</name>
<dbReference type="GO" id="GO:0005524">
    <property type="term" value="F:ATP binding"/>
    <property type="evidence" value="ECO:0007669"/>
    <property type="project" value="InterPro"/>
</dbReference>
<evidence type="ECO:0000313" key="5">
    <source>
        <dbReference type="EMBL" id="MCF2526481.1"/>
    </source>
</evidence>
<dbReference type="PROSITE" id="PS50160">
    <property type="entry name" value="DNA_LIGASE_A3"/>
    <property type="match status" value="1"/>
</dbReference>
<evidence type="ECO:0000256" key="3">
    <source>
        <dbReference type="SAM" id="MobiDB-lite"/>
    </source>
</evidence>
<keyword evidence="2 5" id="KW-0436">Ligase</keyword>
<feature type="region of interest" description="Disordered" evidence="3">
    <location>
        <begin position="234"/>
        <end position="265"/>
    </location>
</feature>
<evidence type="ECO:0000313" key="6">
    <source>
        <dbReference type="Proteomes" id="UP001165378"/>
    </source>
</evidence>
<dbReference type="InterPro" id="IPR050191">
    <property type="entry name" value="ATP-dep_DNA_ligase"/>
</dbReference>
<gene>
    <name evidence="5" type="ORF">LZ495_04490</name>
</gene>
<dbReference type="GO" id="GO:0006310">
    <property type="term" value="P:DNA recombination"/>
    <property type="evidence" value="ECO:0007669"/>
    <property type="project" value="InterPro"/>
</dbReference>